<dbReference type="SUPFAM" id="SSF49265">
    <property type="entry name" value="Fibronectin type III"/>
    <property type="match status" value="1"/>
</dbReference>
<reference evidence="3 4" key="1">
    <citation type="submission" date="2019-07" db="EMBL/GenBank/DDBJ databases">
        <title>Whole genome shotgun sequence of Aneurinibacillus danicus NBRC 102444.</title>
        <authorList>
            <person name="Hosoyama A."/>
            <person name="Uohara A."/>
            <person name="Ohji S."/>
            <person name="Ichikawa N."/>
        </authorList>
    </citation>
    <scope>NUCLEOTIDE SEQUENCE [LARGE SCALE GENOMIC DNA]</scope>
    <source>
        <strain evidence="3 4">NBRC 102444</strain>
    </source>
</reference>
<sequence>MKKRVLLTGLLAVSLASSGAVPGLPQVIGIEVAEAANVTANAITSLRTGEETTITLPSSQPTYNRIIWNTDPRNVASGSDYKIYGKKPGSTTLTGTAYPLATSTTGDTIRVDVTVLSNGGTVRDFMFNRITYTGAEFSWLGTTGPVYVEVKPTNGGTSPYSGVVSSRSLYVSNLSPNTEYEVFIDNQSIVKFTTNDNYGDRYYYDGRWYYYDDYYDDRYSDSYVRDFRIDGKSDTHVDISWRGTSRNVYVELRKRSSGSNVSSKWANENTSFSGLSPDTEYSIYIDGRYMASFTTEKNRAAYNVVITKNTSNRSVDVSWSGTNGTVEAVLKKNGSQVDSKRTSEKKTTFYNLERGTEYYLYIDGKYIETFSLPSESTLPSQTTWQPPSSTWQPPVATWNPVTFTDVNNHWAKSAVERLASYGVVRGFAGGLFKPEKLMTREEFIVMLVNAQKYEIGSGTTGFSDVQTERWSAPYIAAAVQNGIITSSDYSGDRFLPGKFITREEAAVMIARALKLTPDASALTFTDTSSIQNKEMVGAAVKGGIITGEPDNTFKPRALLIRGAAAVMINAIYKPY</sequence>
<dbReference type="AlphaFoldDB" id="A0A511V952"/>
<dbReference type="RefSeq" id="WP_146810987.1">
    <property type="nucleotide sequence ID" value="NZ_BJXX01000133.1"/>
</dbReference>
<comment type="caution">
    <text evidence="3">The sequence shown here is derived from an EMBL/GenBank/DDBJ whole genome shotgun (WGS) entry which is preliminary data.</text>
</comment>
<gene>
    <name evidence="3" type="ORF">ADA01nite_29150</name>
</gene>
<evidence type="ECO:0000259" key="2">
    <source>
        <dbReference type="PROSITE" id="PS51272"/>
    </source>
</evidence>
<feature type="domain" description="SLH" evidence="2">
    <location>
        <begin position="524"/>
        <end position="575"/>
    </location>
</feature>
<feature type="chain" id="PRO_5039576971" description="SLH domain-containing protein" evidence="1">
    <location>
        <begin position="20"/>
        <end position="575"/>
    </location>
</feature>
<dbReference type="PANTHER" id="PTHR43308">
    <property type="entry name" value="OUTER MEMBRANE PROTEIN ALPHA-RELATED"/>
    <property type="match status" value="1"/>
</dbReference>
<accession>A0A511V952</accession>
<dbReference type="InterPro" id="IPR036116">
    <property type="entry name" value="FN3_sf"/>
</dbReference>
<keyword evidence="4" id="KW-1185">Reference proteome</keyword>
<feature type="signal peptide" evidence="1">
    <location>
        <begin position="1"/>
        <end position="19"/>
    </location>
</feature>
<evidence type="ECO:0000256" key="1">
    <source>
        <dbReference type="SAM" id="SignalP"/>
    </source>
</evidence>
<dbReference type="SMART" id="SM00060">
    <property type="entry name" value="FN3"/>
    <property type="match status" value="3"/>
</dbReference>
<dbReference type="PROSITE" id="PS51272">
    <property type="entry name" value="SLH"/>
    <property type="match status" value="3"/>
</dbReference>
<name>A0A511V952_9BACL</name>
<evidence type="ECO:0000313" key="4">
    <source>
        <dbReference type="Proteomes" id="UP000321157"/>
    </source>
</evidence>
<feature type="domain" description="SLH" evidence="2">
    <location>
        <begin position="458"/>
        <end position="523"/>
    </location>
</feature>
<organism evidence="3 4">
    <name type="scientific">Aneurinibacillus danicus</name>
    <dbReference type="NCBI Taxonomy" id="267746"/>
    <lineage>
        <taxon>Bacteria</taxon>
        <taxon>Bacillati</taxon>
        <taxon>Bacillota</taxon>
        <taxon>Bacilli</taxon>
        <taxon>Bacillales</taxon>
        <taxon>Paenibacillaceae</taxon>
        <taxon>Aneurinibacillus group</taxon>
        <taxon>Aneurinibacillus</taxon>
    </lineage>
</organism>
<dbReference type="OrthoDB" id="1723494at2"/>
<dbReference type="Pfam" id="PF00395">
    <property type="entry name" value="SLH"/>
    <property type="match status" value="3"/>
</dbReference>
<dbReference type="InterPro" id="IPR003961">
    <property type="entry name" value="FN3_dom"/>
</dbReference>
<dbReference type="InterPro" id="IPR001119">
    <property type="entry name" value="SLH_dom"/>
</dbReference>
<evidence type="ECO:0000313" key="3">
    <source>
        <dbReference type="EMBL" id="GEN35455.1"/>
    </source>
</evidence>
<dbReference type="PANTHER" id="PTHR43308:SF5">
    <property type="entry name" value="S-LAYER PROTEIN _ PEPTIDOGLYCAN ENDO-BETA-N-ACETYLGLUCOSAMINIDASE"/>
    <property type="match status" value="1"/>
</dbReference>
<feature type="domain" description="SLH" evidence="2">
    <location>
        <begin position="398"/>
        <end position="457"/>
    </location>
</feature>
<keyword evidence="1" id="KW-0732">Signal</keyword>
<dbReference type="EMBL" id="BJXX01000133">
    <property type="protein sequence ID" value="GEN35455.1"/>
    <property type="molecule type" value="Genomic_DNA"/>
</dbReference>
<protein>
    <recommendedName>
        <fullName evidence="2">SLH domain-containing protein</fullName>
    </recommendedName>
</protein>
<dbReference type="Proteomes" id="UP000321157">
    <property type="component" value="Unassembled WGS sequence"/>
</dbReference>
<proteinExistence type="predicted"/>
<dbReference type="InterPro" id="IPR051465">
    <property type="entry name" value="Cell_Envelope_Struct_Comp"/>
</dbReference>